<dbReference type="OrthoDB" id="1072014at2759"/>
<comment type="caution">
    <text evidence="2">The sequence shown here is derived from an EMBL/GenBank/DDBJ whole genome shotgun (WGS) entry which is preliminary data.</text>
</comment>
<dbReference type="EMBL" id="JAEFBJ010000011">
    <property type="protein sequence ID" value="KAG7554267.1"/>
    <property type="molecule type" value="Genomic_DNA"/>
</dbReference>
<keyword evidence="1" id="KW-0812">Transmembrane</keyword>
<gene>
    <name evidence="2" type="ORF">ISN44_As11g005320</name>
</gene>
<name>A0A8T1Z7G6_ARASU</name>
<keyword evidence="3" id="KW-1185">Reference proteome</keyword>
<evidence type="ECO:0000313" key="2">
    <source>
        <dbReference type="EMBL" id="KAG7554267.1"/>
    </source>
</evidence>
<reference evidence="2 3" key="1">
    <citation type="submission" date="2020-12" db="EMBL/GenBank/DDBJ databases">
        <title>Concerted genomic and epigenomic changes stabilize Arabidopsis allopolyploids.</title>
        <authorList>
            <person name="Chen Z."/>
        </authorList>
    </citation>
    <scope>NUCLEOTIDE SEQUENCE [LARGE SCALE GENOMIC DNA]</scope>
    <source>
        <strain evidence="2">As9502</strain>
        <tissue evidence="2">Leaf</tissue>
    </source>
</reference>
<dbReference type="Proteomes" id="UP000694251">
    <property type="component" value="Chromosome 11"/>
</dbReference>
<sequence>MEEALSSFDFKEVAALLSDPIAPTLTQHQSSGFSPHDLLAELFERIKTSPKAEVTNIFFRAIAIALLRGNIRKDKLERTSNTGIATIKRVAATLGIEIRDKCQKKLVLTNKTVTFSRMIALLPHLASQLIISKESLFVKKFASFINAISFLLKLISFLLLCFTLDLLV</sequence>
<accession>A0A8T1Z7G6</accession>
<protein>
    <submittedName>
        <fullName evidence="2">Uncharacterized protein</fullName>
    </submittedName>
</protein>
<dbReference type="AlphaFoldDB" id="A0A8T1Z7G6"/>
<proteinExistence type="predicted"/>
<evidence type="ECO:0000256" key="1">
    <source>
        <dbReference type="SAM" id="Phobius"/>
    </source>
</evidence>
<evidence type="ECO:0000313" key="3">
    <source>
        <dbReference type="Proteomes" id="UP000694251"/>
    </source>
</evidence>
<keyword evidence="1" id="KW-0472">Membrane</keyword>
<keyword evidence="1" id="KW-1133">Transmembrane helix</keyword>
<organism evidence="2 3">
    <name type="scientific">Arabidopsis suecica</name>
    <name type="common">Swedish thale-cress</name>
    <name type="synonym">Cardaminopsis suecica</name>
    <dbReference type="NCBI Taxonomy" id="45249"/>
    <lineage>
        <taxon>Eukaryota</taxon>
        <taxon>Viridiplantae</taxon>
        <taxon>Streptophyta</taxon>
        <taxon>Embryophyta</taxon>
        <taxon>Tracheophyta</taxon>
        <taxon>Spermatophyta</taxon>
        <taxon>Magnoliopsida</taxon>
        <taxon>eudicotyledons</taxon>
        <taxon>Gunneridae</taxon>
        <taxon>Pentapetalae</taxon>
        <taxon>rosids</taxon>
        <taxon>malvids</taxon>
        <taxon>Brassicales</taxon>
        <taxon>Brassicaceae</taxon>
        <taxon>Camelineae</taxon>
        <taxon>Arabidopsis</taxon>
    </lineage>
</organism>
<feature type="transmembrane region" description="Helical" evidence="1">
    <location>
        <begin position="143"/>
        <end position="167"/>
    </location>
</feature>